<evidence type="ECO:0000313" key="2">
    <source>
        <dbReference type="EMBL" id="KAG0565295.1"/>
    </source>
</evidence>
<name>A0A8T0H3F9_CERPU</name>
<keyword evidence="3" id="KW-1185">Reference proteome</keyword>
<dbReference type="AlphaFoldDB" id="A0A8T0H3F9"/>
<gene>
    <name evidence="2" type="ORF">KC19_8G180000</name>
</gene>
<keyword evidence="1" id="KW-0732">Signal</keyword>
<sequence length="80" mass="9276">MWRMSSRLMNILFKLVLSRPPFLANRPPNLSTTDCFKLQQRATKGTLLLLTPTDIPILSHTRLNTLIQARRRIYARPSLT</sequence>
<evidence type="ECO:0000256" key="1">
    <source>
        <dbReference type="SAM" id="SignalP"/>
    </source>
</evidence>
<accession>A0A8T0H3F9</accession>
<comment type="caution">
    <text evidence="2">The sequence shown here is derived from an EMBL/GenBank/DDBJ whole genome shotgun (WGS) entry which is preliminary data.</text>
</comment>
<protein>
    <recommendedName>
        <fullName evidence="4">Secreted protein</fullName>
    </recommendedName>
</protein>
<dbReference type="EMBL" id="CM026429">
    <property type="protein sequence ID" value="KAG0565295.1"/>
    <property type="molecule type" value="Genomic_DNA"/>
</dbReference>
<proteinExistence type="predicted"/>
<dbReference type="Proteomes" id="UP000822688">
    <property type="component" value="Chromosome 8"/>
</dbReference>
<feature type="chain" id="PRO_5035751300" description="Secreted protein" evidence="1">
    <location>
        <begin position="19"/>
        <end position="80"/>
    </location>
</feature>
<feature type="signal peptide" evidence="1">
    <location>
        <begin position="1"/>
        <end position="18"/>
    </location>
</feature>
<evidence type="ECO:0000313" key="3">
    <source>
        <dbReference type="Proteomes" id="UP000822688"/>
    </source>
</evidence>
<evidence type="ECO:0008006" key="4">
    <source>
        <dbReference type="Google" id="ProtNLM"/>
    </source>
</evidence>
<reference evidence="2" key="1">
    <citation type="submission" date="2020-06" db="EMBL/GenBank/DDBJ databases">
        <title>WGS assembly of Ceratodon purpureus strain R40.</title>
        <authorList>
            <person name="Carey S.B."/>
            <person name="Jenkins J."/>
            <person name="Shu S."/>
            <person name="Lovell J.T."/>
            <person name="Sreedasyam A."/>
            <person name="Maumus F."/>
            <person name="Tiley G.P."/>
            <person name="Fernandez-Pozo N."/>
            <person name="Barry K."/>
            <person name="Chen C."/>
            <person name="Wang M."/>
            <person name="Lipzen A."/>
            <person name="Daum C."/>
            <person name="Saski C.A."/>
            <person name="Payton A.C."/>
            <person name="Mcbreen J.C."/>
            <person name="Conrad R.E."/>
            <person name="Kollar L.M."/>
            <person name="Olsson S."/>
            <person name="Huttunen S."/>
            <person name="Landis J.B."/>
            <person name="Wickett N.J."/>
            <person name="Johnson M.G."/>
            <person name="Rensing S.A."/>
            <person name="Grimwood J."/>
            <person name="Schmutz J."/>
            <person name="Mcdaniel S.F."/>
        </authorList>
    </citation>
    <scope>NUCLEOTIDE SEQUENCE</scope>
    <source>
        <strain evidence="2">R40</strain>
    </source>
</reference>
<organism evidence="2 3">
    <name type="scientific">Ceratodon purpureus</name>
    <name type="common">Fire moss</name>
    <name type="synonym">Dicranum purpureum</name>
    <dbReference type="NCBI Taxonomy" id="3225"/>
    <lineage>
        <taxon>Eukaryota</taxon>
        <taxon>Viridiplantae</taxon>
        <taxon>Streptophyta</taxon>
        <taxon>Embryophyta</taxon>
        <taxon>Bryophyta</taxon>
        <taxon>Bryophytina</taxon>
        <taxon>Bryopsida</taxon>
        <taxon>Dicranidae</taxon>
        <taxon>Pseudoditrichales</taxon>
        <taxon>Ditrichaceae</taxon>
        <taxon>Ceratodon</taxon>
    </lineage>
</organism>